<dbReference type="RefSeq" id="XP_013882281.1">
    <property type="nucleotide sequence ID" value="XM_014026827.1"/>
</dbReference>
<dbReference type="KEGG" id="alim:106531064"/>
<dbReference type="PANTHER" id="PTHR45915">
    <property type="entry name" value="TRANSCRIPTION INTERMEDIARY FACTOR"/>
    <property type="match status" value="1"/>
</dbReference>
<dbReference type="InterPro" id="IPR036427">
    <property type="entry name" value="Bromodomain-like_sf"/>
</dbReference>
<keyword evidence="3 9" id="KW-0863">Zinc-finger</keyword>
<dbReference type="InterPro" id="IPR013083">
    <property type="entry name" value="Znf_RING/FYVE/PHD"/>
</dbReference>
<dbReference type="Gene3D" id="1.20.920.10">
    <property type="entry name" value="Bromodomain-like"/>
    <property type="match status" value="1"/>
</dbReference>
<dbReference type="GO" id="GO:0000785">
    <property type="term" value="C:chromatin"/>
    <property type="evidence" value="ECO:0007669"/>
    <property type="project" value="TreeGrafter"/>
</dbReference>
<dbReference type="SMART" id="SM00297">
    <property type="entry name" value="BROMO"/>
    <property type="match status" value="1"/>
</dbReference>
<dbReference type="GO" id="GO:0008270">
    <property type="term" value="F:zinc ion binding"/>
    <property type="evidence" value="ECO:0007669"/>
    <property type="project" value="UniProtKB-KW"/>
</dbReference>
<evidence type="ECO:0000313" key="16">
    <source>
        <dbReference type="RefSeq" id="XP_013882281.1"/>
    </source>
</evidence>
<dbReference type="AlphaFoldDB" id="A0A2I4CQL2"/>
<dbReference type="PROSITE" id="PS50014">
    <property type="entry name" value="BROMODOMAIN_2"/>
    <property type="match status" value="1"/>
</dbReference>
<name>A0A2I4CQL2_AUSLI</name>
<dbReference type="InterPro" id="IPR011011">
    <property type="entry name" value="Znf_FYVE_PHD"/>
</dbReference>
<dbReference type="GO" id="GO:0005634">
    <property type="term" value="C:nucleus"/>
    <property type="evidence" value="ECO:0007669"/>
    <property type="project" value="UniProtKB-SubCell"/>
</dbReference>
<evidence type="ECO:0000256" key="3">
    <source>
        <dbReference type="ARBA" id="ARBA00022771"/>
    </source>
</evidence>
<evidence type="ECO:0000256" key="2">
    <source>
        <dbReference type="ARBA" id="ARBA00022723"/>
    </source>
</evidence>
<keyword evidence="13" id="KW-1185">Reference proteome</keyword>
<dbReference type="PANTHER" id="PTHR45915:SF7">
    <property type="entry name" value="TRIPARTITE MOTIF-CONTAINING PROTEIN 66"/>
    <property type="match status" value="1"/>
</dbReference>
<feature type="compositionally biased region" description="Low complexity" evidence="10">
    <location>
        <begin position="73"/>
        <end position="89"/>
    </location>
</feature>
<dbReference type="PRINTS" id="PR00503">
    <property type="entry name" value="BROMODOMAIN"/>
</dbReference>
<dbReference type="SUPFAM" id="SSF47370">
    <property type="entry name" value="Bromodomain"/>
    <property type="match status" value="1"/>
</dbReference>
<organism evidence="13 15">
    <name type="scientific">Austrofundulus limnaeus</name>
    <name type="common">Annual killifish</name>
    <dbReference type="NCBI Taxonomy" id="52670"/>
    <lineage>
        <taxon>Eukaryota</taxon>
        <taxon>Metazoa</taxon>
        <taxon>Chordata</taxon>
        <taxon>Craniata</taxon>
        <taxon>Vertebrata</taxon>
        <taxon>Euteleostomi</taxon>
        <taxon>Actinopterygii</taxon>
        <taxon>Neopterygii</taxon>
        <taxon>Teleostei</taxon>
        <taxon>Neoteleostei</taxon>
        <taxon>Acanthomorphata</taxon>
        <taxon>Ovalentaria</taxon>
        <taxon>Atherinomorphae</taxon>
        <taxon>Cyprinodontiformes</taxon>
        <taxon>Rivulidae</taxon>
        <taxon>Austrofundulus</taxon>
    </lineage>
</organism>
<comment type="subcellular location">
    <subcellularLocation>
        <location evidence="1">Nucleus</location>
    </subcellularLocation>
</comment>
<dbReference type="SUPFAM" id="SSF57903">
    <property type="entry name" value="FYVE/PHD zinc finger"/>
    <property type="match status" value="1"/>
</dbReference>
<dbReference type="CDD" id="cd05502">
    <property type="entry name" value="Bromo_tif1_like"/>
    <property type="match status" value="1"/>
</dbReference>
<dbReference type="GeneID" id="106531064"/>
<proteinExistence type="predicted"/>
<evidence type="ECO:0000313" key="13">
    <source>
        <dbReference type="Proteomes" id="UP000192220"/>
    </source>
</evidence>
<dbReference type="Gene3D" id="3.30.40.10">
    <property type="entry name" value="Zinc/RING finger domain, C3HC4 (zinc finger)"/>
    <property type="match status" value="1"/>
</dbReference>
<feature type="region of interest" description="Disordered" evidence="10">
    <location>
        <begin position="73"/>
        <end position="92"/>
    </location>
</feature>
<dbReference type="RefSeq" id="XP_013882280.1">
    <property type="nucleotide sequence ID" value="XM_014026826.1"/>
</dbReference>
<gene>
    <name evidence="14 15 16" type="primary">LOC106531064</name>
</gene>
<keyword evidence="6 8" id="KW-0103">Bromodomain</keyword>
<evidence type="ECO:0000256" key="9">
    <source>
        <dbReference type="PROSITE-ProRule" id="PRU00146"/>
    </source>
</evidence>
<dbReference type="InterPro" id="IPR019786">
    <property type="entry name" value="Zinc_finger_PHD-type_CS"/>
</dbReference>
<evidence type="ECO:0000259" key="11">
    <source>
        <dbReference type="PROSITE" id="PS50014"/>
    </source>
</evidence>
<reference evidence="14 15" key="1">
    <citation type="submission" date="2025-04" db="UniProtKB">
        <authorList>
            <consortium name="RefSeq"/>
        </authorList>
    </citation>
    <scope>IDENTIFICATION</scope>
    <source>
        <strain evidence="14 15">Quisiro</strain>
        <tissue evidence="14 15">Liver</tissue>
    </source>
</reference>
<evidence type="ECO:0000256" key="10">
    <source>
        <dbReference type="SAM" id="MobiDB-lite"/>
    </source>
</evidence>
<evidence type="ECO:0000256" key="1">
    <source>
        <dbReference type="ARBA" id="ARBA00004123"/>
    </source>
</evidence>
<evidence type="ECO:0000259" key="12">
    <source>
        <dbReference type="PROSITE" id="PS50016"/>
    </source>
</evidence>
<dbReference type="SMART" id="SM00249">
    <property type="entry name" value="PHD"/>
    <property type="match status" value="1"/>
</dbReference>
<dbReference type="STRING" id="52670.A0A2I4CQL2"/>
<protein>
    <submittedName>
        <fullName evidence="14 15">Tripartite motif-containing protein 66-like</fullName>
    </submittedName>
</protein>
<evidence type="ECO:0000256" key="7">
    <source>
        <dbReference type="ARBA" id="ARBA00023242"/>
    </source>
</evidence>
<dbReference type="InterPro" id="IPR001965">
    <property type="entry name" value="Znf_PHD"/>
</dbReference>
<evidence type="ECO:0000256" key="6">
    <source>
        <dbReference type="ARBA" id="ARBA00023117"/>
    </source>
</evidence>
<dbReference type="InterPro" id="IPR001487">
    <property type="entry name" value="Bromodomain"/>
</dbReference>
<feature type="domain" description="Bromo" evidence="11">
    <location>
        <begin position="389"/>
        <end position="461"/>
    </location>
</feature>
<dbReference type="InterPro" id="IPR019787">
    <property type="entry name" value="Znf_PHD-finger"/>
</dbReference>
<dbReference type="RefSeq" id="XP_013882279.1">
    <property type="nucleotide sequence ID" value="XM_014026825.1"/>
</dbReference>
<dbReference type="Pfam" id="PF00628">
    <property type="entry name" value="PHD"/>
    <property type="match status" value="1"/>
</dbReference>
<evidence type="ECO:0000313" key="14">
    <source>
        <dbReference type="RefSeq" id="XP_013882279.1"/>
    </source>
</evidence>
<dbReference type="Proteomes" id="UP000192220">
    <property type="component" value="Unplaced"/>
</dbReference>
<dbReference type="OrthoDB" id="1870062at2759"/>
<sequence>MAGSTHRCHGNFPQRRAAQVPQGLGCRVQLAQEEAVSPETGQSLAAAAEEAAPAAGHISGSGFCELGKEPSRSCNRKSGSTSSSSGKVDSLPEESVKSLLSRMSVHPEARRILGDSFVAVVSLERLNFQAVSLSCLQPVVSLVRLPCQKQQDVSLNCPQQIGFSPIEDDMLEIKEEGTPTFWTKPFCPEGSLFDEPEQDSGFDCDSNPDQPYILFDSGSDDEKGDPETFYLDPDPEQAVVMELDLDTEVGQDRRLKLEDESDPQCEAAAAAILERGEERTSDLCCSVKREPEDVKSEEMESEDFCAVCLNGGDLLCCDRCPKVFHLSCHIPRLICFPLGDWMCTICRSDQEPAQAYDCENMHPCGTVKVPYTLSDLDQRRCEKLTLLLYCHTLSAPFHEPVSPLARNYYQIIKRPIDLSVIQRKLNKSNTLHYFTAEQFVDDILLMFRNCATFNYPDSEVAQAGRNLEVFFLSKLKEIFPDRTFPTASQDRTNRARLRWFNRKRKHVFGGKKY</sequence>
<evidence type="ECO:0000256" key="5">
    <source>
        <dbReference type="ARBA" id="ARBA00023054"/>
    </source>
</evidence>
<evidence type="ECO:0000256" key="4">
    <source>
        <dbReference type="ARBA" id="ARBA00022833"/>
    </source>
</evidence>
<evidence type="ECO:0000256" key="8">
    <source>
        <dbReference type="PROSITE-ProRule" id="PRU00035"/>
    </source>
</evidence>
<evidence type="ECO:0000313" key="15">
    <source>
        <dbReference type="RefSeq" id="XP_013882280.1"/>
    </source>
</evidence>
<dbReference type="Pfam" id="PF00439">
    <property type="entry name" value="Bromodomain"/>
    <property type="match status" value="1"/>
</dbReference>
<dbReference type="FunFam" id="3.30.40.10:FF:000123">
    <property type="entry name" value="E3 ubiquitin-protein ligase TRIM33"/>
    <property type="match status" value="1"/>
</dbReference>
<dbReference type="PROSITE" id="PS50016">
    <property type="entry name" value="ZF_PHD_2"/>
    <property type="match status" value="1"/>
</dbReference>
<keyword evidence="4" id="KW-0862">Zinc</keyword>
<keyword evidence="7" id="KW-0539">Nucleus</keyword>
<keyword evidence="2" id="KW-0479">Metal-binding</keyword>
<feature type="domain" description="PHD-type" evidence="12">
    <location>
        <begin position="302"/>
        <end position="349"/>
    </location>
</feature>
<keyword evidence="5" id="KW-0175">Coiled coil</keyword>
<accession>A0A2I4CQL2</accession>
<dbReference type="PROSITE" id="PS01359">
    <property type="entry name" value="ZF_PHD_1"/>
    <property type="match status" value="1"/>
</dbReference>